<comment type="similarity">
    <text evidence="2 6">Belongs to the PqqB family.</text>
</comment>
<comment type="pathway">
    <text evidence="1 6">Cofactor biosynthesis; pyrroloquinoline quinone biosynthesis.</text>
</comment>
<keyword evidence="5 6" id="KW-0884">PQQ biosynthesis</keyword>
<evidence type="ECO:0000313" key="8">
    <source>
        <dbReference type="EMBL" id="PSC02709.1"/>
    </source>
</evidence>
<keyword evidence="9" id="KW-1185">Reference proteome</keyword>
<dbReference type="NCBIfam" id="TIGR02108">
    <property type="entry name" value="PQQ_syn_pqqB"/>
    <property type="match status" value="1"/>
</dbReference>
<evidence type="ECO:0000256" key="2">
    <source>
        <dbReference type="ARBA" id="ARBA00008481"/>
    </source>
</evidence>
<evidence type="ECO:0000259" key="7">
    <source>
        <dbReference type="Pfam" id="PF12706"/>
    </source>
</evidence>
<reference evidence="9" key="1">
    <citation type="submission" date="2018-03" db="EMBL/GenBank/DDBJ databases">
        <authorList>
            <person name="Sun L."/>
            <person name="Liu H."/>
            <person name="Chen W."/>
            <person name="Huang K."/>
            <person name="Liu W."/>
            <person name="Gao X."/>
        </authorList>
    </citation>
    <scope>NUCLEOTIDE SEQUENCE [LARGE SCALE GENOMIC DNA]</scope>
    <source>
        <strain evidence="9">SH9</strain>
    </source>
</reference>
<dbReference type="CDD" id="cd16274">
    <property type="entry name" value="PQQB-like_MBL-fold"/>
    <property type="match status" value="1"/>
</dbReference>
<dbReference type="GO" id="GO:0018189">
    <property type="term" value="P:pyrroloquinoline quinone biosynthetic process"/>
    <property type="evidence" value="ECO:0007669"/>
    <property type="project" value="UniProtKB-UniRule"/>
</dbReference>
<evidence type="ECO:0000256" key="5">
    <source>
        <dbReference type="ARBA" id="ARBA00022905"/>
    </source>
</evidence>
<evidence type="ECO:0000256" key="4">
    <source>
        <dbReference type="ARBA" id="ARBA00022448"/>
    </source>
</evidence>
<sequence>MRIIVLGSAAGGGFPQWNCACPNCRKAWAGGLDVRPRTQSSIAATADGVRWLVLNASPDIRAQIQATPALHPRGEGRDSPISDVLLTNGDVDHVAGLLTLRERQPFALHATEATLQILRGDSIFGVLDRSLVEEQAMPLDAWIETRSGLRVRAFATPGKVPLYLERDAVEIGAETESVVGVEVWDGRTGFFYVPGCAAVTPALRDRLAGAPLLFFDGTAFTDDEMPRLGLSPKTARRMGHVPMSGPEGSMALLSGLDIPRRVYVHINNTNPVLVETSPERATVEAAGWTVAHDGMEFEL</sequence>
<dbReference type="InterPro" id="IPR001279">
    <property type="entry name" value="Metallo-B-lactamas"/>
</dbReference>
<dbReference type="UniPathway" id="UPA00539"/>
<dbReference type="RefSeq" id="WP_106340242.1">
    <property type="nucleotide sequence ID" value="NZ_PVZS01000040.1"/>
</dbReference>
<dbReference type="Gene3D" id="3.60.15.10">
    <property type="entry name" value="Ribonuclease Z/Hydroxyacylglutathione hydrolase-like"/>
    <property type="match status" value="1"/>
</dbReference>
<dbReference type="OrthoDB" id="9778305at2"/>
<dbReference type="Proteomes" id="UP000239772">
    <property type="component" value="Unassembled WGS sequence"/>
</dbReference>
<organism evidence="8 9">
    <name type="scientific">Alsobacter soli</name>
    <dbReference type="NCBI Taxonomy" id="2109933"/>
    <lineage>
        <taxon>Bacteria</taxon>
        <taxon>Pseudomonadati</taxon>
        <taxon>Pseudomonadota</taxon>
        <taxon>Alphaproteobacteria</taxon>
        <taxon>Hyphomicrobiales</taxon>
        <taxon>Alsobacteraceae</taxon>
        <taxon>Alsobacter</taxon>
    </lineage>
</organism>
<evidence type="ECO:0000256" key="6">
    <source>
        <dbReference type="HAMAP-Rule" id="MF_00653"/>
    </source>
</evidence>
<dbReference type="HAMAP" id="MF_00653">
    <property type="entry name" value="PQQ_syn_PqqB"/>
    <property type="match status" value="1"/>
</dbReference>
<evidence type="ECO:0000256" key="3">
    <source>
        <dbReference type="ARBA" id="ARBA00015084"/>
    </source>
</evidence>
<dbReference type="InterPro" id="IPR036866">
    <property type="entry name" value="RibonucZ/Hydroxyglut_hydro"/>
</dbReference>
<proteinExistence type="inferred from homology"/>
<comment type="function">
    <text evidence="6">May be involved in the transport of PQQ or its precursor to the periplasm.</text>
</comment>
<evidence type="ECO:0000313" key="9">
    <source>
        <dbReference type="Proteomes" id="UP000239772"/>
    </source>
</evidence>
<dbReference type="Pfam" id="PF12706">
    <property type="entry name" value="Lactamase_B_2"/>
    <property type="match status" value="1"/>
</dbReference>
<dbReference type="AlphaFoldDB" id="A0A2T1HMA6"/>
<protein>
    <recommendedName>
        <fullName evidence="3 6">Coenzyme PQQ synthesis protein B</fullName>
    </recommendedName>
    <alternativeName>
        <fullName evidence="6">Pyrroloquinoline quinone biosynthesis protein B</fullName>
    </alternativeName>
</protein>
<gene>
    <name evidence="6" type="primary">pqqB</name>
    <name evidence="8" type="ORF">SLNSH_22555</name>
</gene>
<dbReference type="EMBL" id="PVZS01000040">
    <property type="protein sequence ID" value="PSC02709.1"/>
    <property type="molecule type" value="Genomic_DNA"/>
</dbReference>
<feature type="domain" description="Metallo-beta-lactamase" evidence="7">
    <location>
        <begin position="50"/>
        <end position="266"/>
    </location>
</feature>
<dbReference type="InterPro" id="IPR011842">
    <property type="entry name" value="PQQ_synth_PqqB"/>
</dbReference>
<name>A0A2T1HMA6_9HYPH</name>
<accession>A0A2T1HMA6</accession>
<keyword evidence="4 6" id="KW-0813">Transport</keyword>
<evidence type="ECO:0000256" key="1">
    <source>
        <dbReference type="ARBA" id="ARBA00004886"/>
    </source>
</evidence>
<dbReference type="SUPFAM" id="SSF56281">
    <property type="entry name" value="Metallo-hydrolase/oxidoreductase"/>
    <property type="match status" value="1"/>
</dbReference>
<comment type="caution">
    <text evidence="8">The sequence shown here is derived from an EMBL/GenBank/DDBJ whole genome shotgun (WGS) entry which is preliminary data.</text>
</comment>